<protein>
    <recommendedName>
        <fullName evidence="12">Cytochrome P450</fullName>
    </recommendedName>
</protein>
<comment type="cofactor">
    <cofactor evidence="1 7">
        <name>heme</name>
        <dbReference type="ChEBI" id="CHEBI:30413"/>
    </cofactor>
</comment>
<evidence type="ECO:0000256" key="4">
    <source>
        <dbReference type="ARBA" id="ARBA00022723"/>
    </source>
</evidence>
<dbReference type="Proteomes" id="UP000030651">
    <property type="component" value="Unassembled WGS sequence"/>
</dbReference>
<dbReference type="eggNOG" id="KOG0156">
    <property type="taxonomic scope" value="Eukaryota"/>
</dbReference>
<dbReference type="GO" id="GO:0020037">
    <property type="term" value="F:heme binding"/>
    <property type="evidence" value="ECO:0007669"/>
    <property type="project" value="InterPro"/>
</dbReference>
<dbReference type="OrthoDB" id="1470350at2759"/>
<keyword evidence="6 7" id="KW-0408">Iron</keyword>
<dbReference type="RefSeq" id="XP_007838062.1">
    <property type="nucleotide sequence ID" value="XM_007839871.1"/>
</dbReference>
<keyword evidence="4 7" id="KW-0479">Metal-binding</keyword>
<keyword evidence="5 8" id="KW-0560">Oxidoreductase</keyword>
<keyword evidence="3 7" id="KW-0349">Heme</keyword>
<dbReference type="Pfam" id="PF00067">
    <property type="entry name" value="p450"/>
    <property type="match status" value="1"/>
</dbReference>
<dbReference type="SUPFAM" id="SSF48264">
    <property type="entry name" value="Cytochrome P450"/>
    <property type="match status" value="1"/>
</dbReference>
<dbReference type="GO" id="GO:0016705">
    <property type="term" value="F:oxidoreductase activity, acting on paired donors, with incorporation or reduction of molecular oxygen"/>
    <property type="evidence" value="ECO:0007669"/>
    <property type="project" value="InterPro"/>
</dbReference>
<evidence type="ECO:0000256" key="3">
    <source>
        <dbReference type="ARBA" id="ARBA00022617"/>
    </source>
</evidence>
<dbReference type="InParanoid" id="W3WX21"/>
<keyword evidence="11" id="KW-1185">Reference proteome</keyword>
<dbReference type="PROSITE" id="PS00086">
    <property type="entry name" value="CYTOCHROME_P450"/>
    <property type="match status" value="1"/>
</dbReference>
<evidence type="ECO:0000256" key="9">
    <source>
        <dbReference type="SAM" id="SignalP"/>
    </source>
</evidence>
<evidence type="ECO:0000256" key="7">
    <source>
        <dbReference type="PIRSR" id="PIRSR602401-1"/>
    </source>
</evidence>
<feature type="chain" id="PRO_5004835509" description="Cytochrome P450" evidence="9">
    <location>
        <begin position="21"/>
        <end position="491"/>
    </location>
</feature>
<feature type="binding site" description="axial binding residue" evidence="7">
    <location>
        <position position="434"/>
    </location>
    <ligand>
        <name>heme</name>
        <dbReference type="ChEBI" id="CHEBI:30413"/>
    </ligand>
    <ligandPart>
        <name>Fe</name>
        <dbReference type="ChEBI" id="CHEBI:18248"/>
    </ligandPart>
</feature>
<comment type="similarity">
    <text evidence="2 8">Belongs to the cytochrome P450 family.</text>
</comment>
<gene>
    <name evidence="10" type="ORF">PFICI_11290</name>
</gene>
<evidence type="ECO:0000256" key="5">
    <source>
        <dbReference type="ARBA" id="ARBA00023002"/>
    </source>
</evidence>
<evidence type="ECO:0000256" key="2">
    <source>
        <dbReference type="ARBA" id="ARBA00010617"/>
    </source>
</evidence>
<evidence type="ECO:0000256" key="8">
    <source>
        <dbReference type="RuleBase" id="RU000461"/>
    </source>
</evidence>
<name>W3WX21_PESFW</name>
<dbReference type="GO" id="GO:0004497">
    <property type="term" value="F:monooxygenase activity"/>
    <property type="evidence" value="ECO:0007669"/>
    <property type="project" value="UniProtKB-KW"/>
</dbReference>
<proteinExistence type="inferred from homology"/>
<dbReference type="KEGG" id="pfy:PFICI_11290"/>
<sequence length="491" mass="56174">MLSNHMFIILTAVTAALVLGLKFLQYMVRTWNNPTNTIPGPWYSRWSGAILVYHWLRGTRSDYVNNLHQNYGSVVRIAPDYVVFSDLPSVKRIHTVKHDFIKDKWYSELTPGSVSVFTSIDPIHHRERRRLLSAPIDDSSLKTMLPKVDDRVRQTIGRMAEEMDRRGVTDIFKWWFFMTTDVIGELSFGESFRILDQGKKNQYISDLEVVGKTGSIITTFPLLAQLSRAGVPIPLIQTATSSRHRLLQYAEQSIQRYKKQLLADPHNYPRTLFTRFFDRADSEGLPDLEIRNEAMAYIVAGSDTTSNTLTYLVWSVCRDKSIQRTLVQELQGLPEDFTDLDLRDLKYLNHVINETLRLYPAAPSLLPRVVPPEGETLAGYWIPGGTKVATQAWTLHRLPEVFPDPMSFNPLRWEHPSQAMKDAFMPFGGGSRVCLGVHLAKIELRLGAARFFRTFPDAKVSVREGMSDKDMDTLQYFLLKPVGARCLLELY</sequence>
<evidence type="ECO:0000313" key="11">
    <source>
        <dbReference type="Proteomes" id="UP000030651"/>
    </source>
</evidence>
<accession>W3WX21</accession>
<dbReference type="PRINTS" id="PR00385">
    <property type="entry name" value="P450"/>
</dbReference>
<dbReference type="EMBL" id="KI912116">
    <property type="protein sequence ID" value="ETS77416.1"/>
    <property type="molecule type" value="Genomic_DNA"/>
</dbReference>
<dbReference type="HOGENOM" id="CLU_001570_14_2_1"/>
<dbReference type="PRINTS" id="PR00463">
    <property type="entry name" value="EP450I"/>
</dbReference>
<dbReference type="InterPro" id="IPR002401">
    <property type="entry name" value="Cyt_P450_E_grp-I"/>
</dbReference>
<evidence type="ECO:0000313" key="10">
    <source>
        <dbReference type="EMBL" id="ETS77416.1"/>
    </source>
</evidence>
<dbReference type="OMA" id="MYVHQLH"/>
<evidence type="ECO:0000256" key="6">
    <source>
        <dbReference type="ARBA" id="ARBA00023004"/>
    </source>
</evidence>
<dbReference type="Gene3D" id="1.10.630.10">
    <property type="entry name" value="Cytochrome P450"/>
    <property type="match status" value="1"/>
</dbReference>
<dbReference type="PANTHER" id="PTHR24305:SF96">
    <property type="entry name" value="CYTOCHROME P450 MONOOXYGENASE STCB-RELATED"/>
    <property type="match status" value="1"/>
</dbReference>
<dbReference type="InterPro" id="IPR050121">
    <property type="entry name" value="Cytochrome_P450_monoxygenase"/>
</dbReference>
<evidence type="ECO:0000256" key="1">
    <source>
        <dbReference type="ARBA" id="ARBA00001971"/>
    </source>
</evidence>
<reference evidence="11" key="1">
    <citation type="journal article" date="2015" name="BMC Genomics">
        <title>Genomic and transcriptomic analysis of the endophytic fungus Pestalotiopsis fici reveals its lifestyle and high potential for synthesis of natural products.</title>
        <authorList>
            <person name="Wang X."/>
            <person name="Zhang X."/>
            <person name="Liu L."/>
            <person name="Xiang M."/>
            <person name="Wang W."/>
            <person name="Sun X."/>
            <person name="Che Y."/>
            <person name="Guo L."/>
            <person name="Liu G."/>
            <person name="Guo L."/>
            <person name="Wang C."/>
            <person name="Yin W.B."/>
            <person name="Stadler M."/>
            <person name="Zhang X."/>
            <person name="Liu X."/>
        </authorList>
    </citation>
    <scope>NUCLEOTIDE SEQUENCE [LARGE SCALE GENOMIC DNA]</scope>
    <source>
        <strain evidence="11">W106-1 / CGMCC3.15140</strain>
    </source>
</reference>
<dbReference type="GeneID" id="19276303"/>
<evidence type="ECO:0008006" key="12">
    <source>
        <dbReference type="Google" id="ProtNLM"/>
    </source>
</evidence>
<dbReference type="AlphaFoldDB" id="W3WX21"/>
<dbReference type="GO" id="GO:0005506">
    <property type="term" value="F:iron ion binding"/>
    <property type="evidence" value="ECO:0007669"/>
    <property type="project" value="InterPro"/>
</dbReference>
<feature type="signal peptide" evidence="9">
    <location>
        <begin position="1"/>
        <end position="20"/>
    </location>
</feature>
<keyword evidence="9" id="KW-0732">Signal</keyword>
<keyword evidence="8" id="KW-0503">Monooxygenase</keyword>
<dbReference type="CDD" id="cd11059">
    <property type="entry name" value="CYP_fungal"/>
    <property type="match status" value="1"/>
</dbReference>
<organism evidence="10 11">
    <name type="scientific">Pestalotiopsis fici (strain W106-1 / CGMCC3.15140)</name>
    <dbReference type="NCBI Taxonomy" id="1229662"/>
    <lineage>
        <taxon>Eukaryota</taxon>
        <taxon>Fungi</taxon>
        <taxon>Dikarya</taxon>
        <taxon>Ascomycota</taxon>
        <taxon>Pezizomycotina</taxon>
        <taxon>Sordariomycetes</taxon>
        <taxon>Xylariomycetidae</taxon>
        <taxon>Amphisphaeriales</taxon>
        <taxon>Sporocadaceae</taxon>
        <taxon>Pestalotiopsis</taxon>
    </lineage>
</organism>
<dbReference type="InterPro" id="IPR036396">
    <property type="entry name" value="Cyt_P450_sf"/>
</dbReference>
<dbReference type="PANTHER" id="PTHR24305">
    <property type="entry name" value="CYTOCHROME P450"/>
    <property type="match status" value="1"/>
</dbReference>
<dbReference type="InterPro" id="IPR001128">
    <property type="entry name" value="Cyt_P450"/>
</dbReference>
<dbReference type="InterPro" id="IPR017972">
    <property type="entry name" value="Cyt_P450_CS"/>
</dbReference>